<evidence type="ECO:0000313" key="1">
    <source>
        <dbReference type="EMBL" id="EOL41545.1"/>
    </source>
</evidence>
<accession>R3WI44</accession>
<dbReference type="EMBL" id="AJAT01000018">
    <property type="protein sequence ID" value="EOL41545.1"/>
    <property type="molecule type" value="Genomic_DNA"/>
</dbReference>
<dbReference type="PATRIC" id="fig|1158610.3.peg.3094"/>
<organism evidence="1 2">
    <name type="scientific">Enterococcus phoeniculicola ATCC BAA-412</name>
    <dbReference type="NCBI Taxonomy" id="1158610"/>
    <lineage>
        <taxon>Bacteria</taxon>
        <taxon>Bacillati</taxon>
        <taxon>Bacillota</taxon>
        <taxon>Bacilli</taxon>
        <taxon>Lactobacillales</taxon>
        <taxon>Enterococcaceae</taxon>
        <taxon>Enterococcus</taxon>
    </lineage>
</organism>
<keyword evidence="2" id="KW-1185">Reference proteome</keyword>
<dbReference type="AlphaFoldDB" id="R3WI44"/>
<dbReference type="PROSITE" id="PS52050">
    <property type="entry name" value="WYL"/>
    <property type="match status" value="1"/>
</dbReference>
<comment type="caution">
    <text evidence="1">The sequence shown here is derived from an EMBL/GenBank/DDBJ whole genome shotgun (WGS) entry which is preliminary data.</text>
</comment>
<dbReference type="Proteomes" id="UP000013785">
    <property type="component" value="Unassembled WGS sequence"/>
</dbReference>
<dbReference type="eggNOG" id="ENOG502Z9WA">
    <property type="taxonomic scope" value="Bacteria"/>
</dbReference>
<gene>
    <name evidence="1" type="ORF">UC3_03108</name>
</gene>
<dbReference type="OrthoDB" id="9815009at2"/>
<dbReference type="HOGENOM" id="CLU_073794_0_0_9"/>
<evidence type="ECO:0000313" key="2">
    <source>
        <dbReference type="Proteomes" id="UP000013785"/>
    </source>
</evidence>
<reference evidence="1 2" key="1">
    <citation type="submission" date="2013-02" db="EMBL/GenBank/DDBJ databases">
        <title>The Genome Sequence of Enterococcus phoeniculicola BAA-412.</title>
        <authorList>
            <consortium name="The Broad Institute Genome Sequencing Platform"/>
            <consortium name="The Broad Institute Genome Sequencing Center for Infectious Disease"/>
            <person name="Earl A.M."/>
            <person name="Gilmore M.S."/>
            <person name="Lebreton F."/>
            <person name="Walker B."/>
            <person name="Young S.K."/>
            <person name="Zeng Q."/>
            <person name="Gargeya S."/>
            <person name="Fitzgerald M."/>
            <person name="Haas B."/>
            <person name="Abouelleil A."/>
            <person name="Alvarado L."/>
            <person name="Arachchi H.M."/>
            <person name="Berlin A.M."/>
            <person name="Chapman S.B."/>
            <person name="Dewar J."/>
            <person name="Goldberg J."/>
            <person name="Griggs A."/>
            <person name="Gujja S."/>
            <person name="Hansen M."/>
            <person name="Howarth C."/>
            <person name="Imamovic A."/>
            <person name="Larimer J."/>
            <person name="McCowan C."/>
            <person name="Murphy C."/>
            <person name="Neiman D."/>
            <person name="Pearson M."/>
            <person name="Priest M."/>
            <person name="Roberts A."/>
            <person name="Saif S."/>
            <person name="Shea T."/>
            <person name="Sisk P."/>
            <person name="Sykes S."/>
            <person name="Wortman J."/>
            <person name="Nusbaum C."/>
            <person name="Birren B."/>
        </authorList>
    </citation>
    <scope>NUCLEOTIDE SEQUENCE [LARGE SCALE GENOMIC DNA]</scope>
    <source>
        <strain evidence="1 2">ATCC BAA-412</strain>
    </source>
</reference>
<dbReference type="STRING" id="154621.RV11_GL000919"/>
<name>R3WI44_9ENTE</name>
<protein>
    <submittedName>
        <fullName evidence="1">Uncharacterized protein</fullName>
    </submittedName>
</protein>
<sequence>MIDMLFHEVYGVYFAIVKTILSQKHPLTTKELDEIIRAKGFDESSLQVLPSLQNKRSPWFLLREENGNWLPVTQHSPEFIQTTLERRWLKTVLTDPRLMFFMEPNEIADLNLQLEGVAPLFTLSSLTYFDQFQQTDSLVAFTQQQSHFKQLLAAIQEKKQVRILYQRNPATEKTSGKFLPVKLEYSPKNNLFRLKAWRILRRSRFEVTLNLNRILSIHSIESVKNSADLPITSRQKQASVTCILVDKRQALKRSMDHFADFQKTTRRLDETHYELTIHYATADETEVLIRLLSFGPFLTVTAPERFVQQVKERVEAQKKWLDEK</sequence>
<dbReference type="RefSeq" id="WP_010769742.1">
    <property type="nucleotide sequence ID" value="NZ_ASWE01000001.1"/>
</dbReference>
<proteinExistence type="predicted"/>